<feature type="non-terminal residue" evidence="3">
    <location>
        <position position="38"/>
    </location>
</feature>
<dbReference type="InterPro" id="IPR003582">
    <property type="entry name" value="ShKT_dom"/>
</dbReference>
<proteinExistence type="predicted"/>
<gene>
    <name evidence="3" type="ORF">CGOC_LOCUS9729</name>
</gene>
<dbReference type="AlphaFoldDB" id="A0A3P7M3U3"/>
<evidence type="ECO:0000313" key="4">
    <source>
        <dbReference type="Proteomes" id="UP000271889"/>
    </source>
</evidence>
<name>A0A3P7M3U3_CYLGO</name>
<dbReference type="PROSITE" id="PS51670">
    <property type="entry name" value="SHKT"/>
    <property type="match status" value="1"/>
</dbReference>
<dbReference type="Pfam" id="PF01549">
    <property type="entry name" value="ShK"/>
    <property type="match status" value="1"/>
</dbReference>
<reference evidence="3 4" key="1">
    <citation type="submission" date="2018-11" db="EMBL/GenBank/DDBJ databases">
        <authorList>
            <consortium name="Pathogen Informatics"/>
        </authorList>
    </citation>
    <scope>NUCLEOTIDE SEQUENCE [LARGE SCALE GENOMIC DNA]</scope>
</reference>
<evidence type="ECO:0000256" key="1">
    <source>
        <dbReference type="PROSITE-ProRule" id="PRU01005"/>
    </source>
</evidence>
<evidence type="ECO:0000313" key="3">
    <source>
        <dbReference type="EMBL" id="VDN24014.1"/>
    </source>
</evidence>
<comment type="caution">
    <text evidence="1">Lacks conserved residue(s) required for the propagation of feature annotation.</text>
</comment>
<sequence>MEYLCSDPYYNLVMTVQCPKTCGRCDGSGNIIVPPPMT</sequence>
<evidence type="ECO:0000259" key="2">
    <source>
        <dbReference type="PROSITE" id="PS51670"/>
    </source>
</evidence>
<keyword evidence="4" id="KW-1185">Reference proteome</keyword>
<accession>A0A3P7M3U3</accession>
<dbReference type="EMBL" id="UYRV01108088">
    <property type="protein sequence ID" value="VDN24014.1"/>
    <property type="molecule type" value="Genomic_DNA"/>
</dbReference>
<organism evidence="3 4">
    <name type="scientific">Cylicostephanus goldi</name>
    <name type="common">Nematode worm</name>
    <dbReference type="NCBI Taxonomy" id="71465"/>
    <lineage>
        <taxon>Eukaryota</taxon>
        <taxon>Metazoa</taxon>
        <taxon>Ecdysozoa</taxon>
        <taxon>Nematoda</taxon>
        <taxon>Chromadorea</taxon>
        <taxon>Rhabditida</taxon>
        <taxon>Rhabditina</taxon>
        <taxon>Rhabditomorpha</taxon>
        <taxon>Strongyloidea</taxon>
        <taxon>Strongylidae</taxon>
        <taxon>Cylicostephanus</taxon>
    </lineage>
</organism>
<protein>
    <recommendedName>
        <fullName evidence="2">ShKT domain-containing protein</fullName>
    </recommendedName>
</protein>
<dbReference type="Gene3D" id="1.10.10.1940">
    <property type="match status" value="1"/>
</dbReference>
<feature type="domain" description="ShKT" evidence="2">
    <location>
        <begin position="1"/>
        <end position="25"/>
    </location>
</feature>
<dbReference type="OrthoDB" id="5868199at2759"/>
<dbReference type="Proteomes" id="UP000271889">
    <property type="component" value="Unassembled WGS sequence"/>
</dbReference>